<dbReference type="GO" id="GO:0046914">
    <property type="term" value="F:transition metal ion binding"/>
    <property type="evidence" value="ECO:0007669"/>
    <property type="project" value="InterPro"/>
</dbReference>
<evidence type="ECO:0000256" key="8">
    <source>
        <dbReference type="ARBA" id="ARBA00023004"/>
    </source>
</evidence>
<evidence type="ECO:0000256" key="12">
    <source>
        <dbReference type="ARBA" id="ARBA00031200"/>
    </source>
</evidence>
<accession>A0A2V1IMY1</accession>
<keyword evidence="10 14" id="KW-0342">GTP-binding</keyword>
<dbReference type="EMBL" id="PUEC01000030">
    <property type="protein sequence ID" value="PWB00865.1"/>
    <property type="molecule type" value="Genomic_DNA"/>
</dbReference>
<feature type="transmembrane region" description="Helical" evidence="16">
    <location>
        <begin position="398"/>
        <end position="416"/>
    </location>
</feature>
<keyword evidence="6 14" id="KW-0547">Nucleotide-binding</keyword>
<dbReference type="Pfam" id="PF02421">
    <property type="entry name" value="FeoB_N"/>
    <property type="match status" value="1"/>
</dbReference>
<dbReference type="AlphaFoldDB" id="A0A2V1IMY1"/>
<evidence type="ECO:0000259" key="17">
    <source>
        <dbReference type="PROSITE" id="PS51711"/>
    </source>
</evidence>
<sequence>MRLSDLKPGETGIVVKILGHGAFRKRMLEMGFVRGREVKVLLDAPLHDPVKYQIMDYEVSLRRSEAELVEIIADNEKSDTAGTAVINHTETISEKAMPVQAHEKGLRTINVALIGNPNCGKTTLFNIASGAREHVGNYSGVTVDAKSGTFKYKGFRFNIVDLPGTYSLASYSPEELYVRRYLKEKTPDVIINVVDASNLERNLYLTTELIDMDRSMVIALNMADELERSGRKLDFKTLGEMIGVPIVPTSARNGSGINELFDTVISVFEGTDPAVRHIHVNLGNDIEQALSELKDTLKENPHIGRHFSPRYLAIKLLESDSEVEEMVRSLPDGKEILGLRDKKLQKLSEIQKDADVNMSIANAKYGFIAGALAETLESSKKEEINSTHIIDTIVTNRLFGFPIFIGIMAFIFWATFELGSYPMEWIESAVGWLGEMVREYMPDGMIKDLIADGIIGGVGGVIVFLPNILILYLCISFMEDSGYMARAAFIMDKVMHRLGLHGKSFIPLVMGFGCTVPSIMACRSIESRSSRLITILINPFISCSARLPIYVLLIGTFFPDHTTLVFMCLYFTGIIVAGFTARMLRRFHFGQDVTPFVMELPPYRVPTLKATLRHMWGKGEQYLRKMGGVILVASIIVWALNYFPLHDGQNAQNVSAETVTDDSAIDPSRDSYLEMAGKAINPLLEPLGFHWRASVAALAGVPAKEIVVSTLGVLYTGDEEASEQTLSARLTSPNEATDKPDFTAAAALSFMIFVLLYCPCIATITAIVKETGNPRYGLFSVLYNTAIAWVVAFIVYRIALLI</sequence>
<dbReference type="NCBIfam" id="TIGR00231">
    <property type="entry name" value="small_GTP"/>
    <property type="match status" value="1"/>
</dbReference>
<dbReference type="InterPro" id="IPR038157">
    <property type="entry name" value="FeoA_core_dom"/>
</dbReference>
<dbReference type="InterPro" id="IPR008988">
    <property type="entry name" value="Transcriptional_repressor_C"/>
</dbReference>
<feature type="binding site" evidence="14">
    <location>
        <begin position="140"/>
        <end position="144"/>
    </location>
    <ligand>
        <name>GTP</name>
        <dbReference type="ChEBI" id="CHEBI:37565"/>
        <label>1</label>
    </ligand>
</feature>
<dbReference type="Pfam" id="PF04023">
    <property type="entry name" value="FeoA"/>
    <property type="match status" value="1"/>
</dbReference>
<feature type="binding site" evidence="14">
    <location>
        <begin position="221"/>
        <end position="224"/>
    </location>
    <ligand>
        <name>GTP</name>
        <dbReference type="ChEBI" id="CHEBI:37565"/>
        <label>1</label>
    </ligand>
</feature>
<keyword evidence="7 16" id="KW-1133">Transmembrane helix</keyword>
<evidence type="ECO:0000313" key="19">
    <source>
        <dbReference type="Proteomes" id="UP000244905"/>
    </source>
</evidence>
<comment type="caution">
    <text evidence="18">The sequence shown here is derived from an EMBL/GenBank/DDBJ whole genome shotgun (WGS) entry which is preliminary data.</text>
</comment>
<keyword evidence="9" id="KW-0406">Ion transport</keyword>
<keyword evidence="3" id="KW-1003">Cell membrane</keyword>
<dbReference type="InterPro" id="IPR027417">
    <property type="entry name" value="P-loop_NTPase"/>
</dbReference>
<dbReference type="Gene3D" id="1.10.287.1770">
    <property type="match status" value="1"/>
</dbReference>
<feature type="transmembrane region" description="Helical" evidence="16">
    <location>
        <begin position="622"/>
        <end position="640"/>
    </location>
</feature>
<feature type="binding site" evidence="14">
    <location>
        <begin position="115"/>
        <end position="122"/>
    </location>
    <ligand>
        <name>GTP</name>
        <dbReference type="ChEBI" id="CHEBI:37565"/>
        <label>1</label>
    </ligand>
</feature>
<evidence type="ECO:0000256" key="14">
    <source>
        <dbReference type="PIRSR" id="PIRSR603373-1"/>
    </source>
</evidence>
<feature type="binding site" evidence="14">
    <location>
        <begin position="161"/>
        <end position="164"/>
    </location>
    <ligand>
        <name>GTP</name>
        <dbReference type="ChEBI" id="CHEBI:37565"/>
        <label>1</label>
    </ligand>
</feature>
<dbReference type="Gene3D" id="3.40.50.300">
    <property type="entry name" value="P-loop containing nucleotide triphosphate hydrolases"/>
    <property type="match status" value="1"/>
</dbReference>
<feature type="domain" description="FeoB-type G" evidence="17">
    <location>
        <begin position="108"/>
        <end position="270"/>
    </location>
</feature>
<dbReference type="InterPro" id="IPR005225">
    <property type="entry name" value="Small_GTP-bd"/>
</dbReference>
<evidence type="ECO:0000256" key="10">
    <source>
        <dbReference type="ARBA" id="ARBA00023134"/>
    </source>
</evidence>
<protein>
    <recommendedName>
        <fullName evidence="12 13">Ferrous iron transport protein B</fullName>
    </recommendedName>
</protein>
<dbReference type="PRINTS" id="PR00326">
    <property type="entry name" value="GTP1OBG"/>
</dbReference>
<dbReference type="InterPro" id="IPR030389">
    <property type="entry name" value="G_FEOB_dom"/>
</dbReference>
<evidence type="ECO:0000256" key="15">
    <source>
        <dbReference type="PIRSR" id="PIRSR603373-2"/>
    </source>
</evidence>
<gene>
    <name evidence="18" type="primary">feoB</name>
    <name evidence="18" type="ORF">C5O23_11605</name>
</gene>
<keyword evidence="4 16" id="KW-0410">Iron transport</keyword>
<evidence type="ECO:0000256" key="4">
    <source>
        <dbReference type="ARBA" id="ARBA00022496"/>
    </source>
</evidence>
<dbReference type="Gene3D" id="2.30.30.90">
    <property type="match status" value="1"/>
</dbReference>
<evidence type="ECO:0000256" key="9">
    <source>
        <dbReference type="ARBA" id="ARBA00023065"/>
    </source>
</evidence>
<dbReference type="InterPro" id="IPR011642">
    <property type="entry name" value="Gate_dom"/>
</dbReference>
<evidence type="ECO:0000256" key="11">
    <source>
        <dbReference type="ARBA" id="ARBA00023136"/>
    </source>
</evidence>
<feature type="transmembrane region" description="Helical" evidence="16">
    <location>
        <begin position="776"/>
        <end position="799"/>
    </location>
</feature>
<dbReference type="RefSeq" id="WP_107033106.1">
    <property type="nucleotide sequence ID" value="NZ_PUEC01000030.1"/>
</dbReference>
<keyword evidence="5 16" id="KW-0812">Transmembrane</keyword>
<feature type="binding site" evidence="15">
    <location>
        <position position="129"/>
    </location>
    <ligand>
        <name>Mg(2+)</name>
        <dbReference type="ChEBI" id="CHEBI:18420"/>
        <label>2</label>
    </ligand>
</feature>
<dbReference type="GO" id="GO:0015093">
    <property type="term" value="F:ferrous iron transmembrane transporter activity"/>
    <property type="evidence" value="ECO:0007669"/>
    <property type="project" value="UniProtKB-UniRule"/>
</dbReference>
<organism evidence="18 19">
    <name type="scientific">Duncaniella muris</name>
    <dbReference type="NCBI Taxonomy" id="2094150"/>
    <lineage>
        <taxon>Bacteria</taxon>
        <taxon>Pseudomonadati</taxon>
        <taxon>Bacteroidota</taxon>
        <taxon>Bacteroidia</taxon>
        <taxon>Bacteroidales</taxon>
        <taxon>Muribaculaceae</taxon>
        <taxon>Duncaniella</taxon>
    </lineage>
</organism>
<keyword evidence="8 16" id="KW-0408">Iron</keyword>
<feature type="binding site" evidence="15">
    <location>
        <position position="130"/>
    </location>
    <ligand>
        <name>Mg(2+)</name>
        <dbReference type="ChEBI" id="CHEBI:18420"/>
        <label>2</label>
    </ligand>
</feature>
<dbReference type="PANTHER" id="PTHR43185:SF1">
    <property type="entry name" value="FE(2+) TRANSPORTER FEOB"/>
    <property type="match status" value="1"/>
</dbReference>
<keyword evidence="15" id="KW-0460">Magnesium</keyword>
<evidence type="ECO:0000256" key="16">
    <source>
        <dbReference type="RuleBase" id="RU362098"/>
    </source>
</evidence>
<keyword evidence="2 16" id="KW-0813">Transport</keyword>
<reference evidence="19" key="1">
    <citation type="submission" date="2018-02" db="EMBL/GenBank/DDBJ databases">
        <authorList>
            <person name="Clavel T."/>
            <person name="Strowig T."/>
        </authorList>
    </citation>
    <scope>NUCLEOTIDE SEQUENCE [LARGE SCALE GENOMIC DNA]</scope>
    <source>
        <strain evidence="19">DSM 103720</strain>
    </source>
</reference>
<feature type="transmembrane region" description="Helical" evidence="16">
    <location>
        <begin position="498"/>
        <end position="520"/>
    </location>
</feature>
<comment type="subcellular location">
    <subcellularLocation>
        <location evidence="16">Cell inner membrane</location>
        <topology evidence="16">Multi-pass membrane protein</topology>
    </subcellularLocation>
    <subcellularLocation>
        <location evidence="1">Cell membrane</location>
        <topology evidence="1">Multi-pass membrane protein</topology>
    </subcellularLocation>
</comment>
<evidence type="ECO:0000256" key="6">
    <source>
        <dbReference type="ARBA" id="ARBA00022741"/>
    </source>
</evidence>
<evidence type="ECO:0000256" key="2">
    <source>
        <dbReference type="ARBA" id="ARBA00022448"/>
    </source>
</evidence>
<evidence type="ECO:0000256" key="1">
    <source>
        <dbReference type="ARBA" id="ARBA00004651"/>
    </source>
</evidence>
<keyword evidence="15" id="KW-0479">Metal-binding</keyword>
<dbReference type="InterPro" id="IPR007167">
    <property type="entry name" value="Fe-transptr_FeoA-like"/>
</dbReference>
<feature type="transmembrane region" description="Helical" evidence="16">
    <location>
        <begin position="742"/>
        <end position="764"/>
    </location>
</feature>
<keyword evidence="11 16" id="KW-0472">Membrane</keyword>
<dbReference type="PROSITE" id="PS51711">
    <property type="entry name" value="G_FEOB"/>
    <property type="match status" value="1"/>
</dbReference>
<name>A0A2V1IMY1_9BACT</name>
<evidence type="ECO:0000313" key="18">
    <source>
        <dbReference type="EMBL" id="PWB00865.1"/>
    </source>
</evidence>
<feature type="transmembrane region" description="Helical" evidence="16">
    <location>
        <begin position="564"/>
        <end position="581"/>
    </location>
</feature>
<dbReference type="SUPFAM" id="SSF52540">
    <property type="entry name" value="P-loop containing nucleoside triphosphate hydrolases"/>
    <property type="match status" value="1"/>
</dbReference>
<dbReference type="InterPro" id="IPR011640">
    <property type="entry name" value="Fe2_transport_prot_B_C"/>
</dbReference>
<comment type="function">
    <text evidence="16">Probable transporter of a GTP-driven Fe(2+) uptake system.</text>
</comment>
<dbReference type="InterPro" id="IPR006073">
    <property type="entry name" value="GTP-bd"/>
</dbReference>
<feature type="binding site" evidence="15">
    <location>
        <position position="126"/>
    </location>
    <ligand>
        <name>Mg(2+)</name>
        <dbReference type="ChEBI" id="CHEBI:18420"/>
        <label>2</label>
    </ligand>
</feature>
<dbReference type="GO" id="GO:0005886">
    <property type="term" value="C:plasma membrane"/>
    <property type="evidence" value="ECO:0007669"/>
    <property type="project" value="UniProtKB-SubCell"/>
</dbReference>
<dbReference type="InterPro" id="IPR050860">
    <property type="entry name" value="FeoB_GTPase"/>
</dbReference>
<dbReference type="PANTHER" id="PTHR43185">
    <property type="entry name" value="FERROUS IRON TRANSPORT PROTEIN B"/>
    <property type="match status" value="1"/>
</dbReference>
<dbReference type="InterPro" id="IPR003373">
    <property type="entry name" value="Fe2_transport_prot-B"/>
</dbReference>
<feature type="transmembrane region" description="Helical" evidence="16">
    <location>
        <begin position="454"/>
        <end position="478"/>
    </location>
</feature>
<evidence type="ECO:0000256" key="3">
    <source>
        <dbReference type="ARBA" id="ARBA00022475"/>
    </source>
</evidence>
<proteinExistence type="inferred from homology"/>
<dbReference type="GeneID" id="82526976"/>
<keyword evidence="19" id="KW-1185">Reference proteome</keyword>
<dbReference type="GO" id="GO:0005525">
    <property type="term" value="F:GTP binding"/>
    <property type="evidence" value="ECO:0007669"/>
    <property type="project" value="UniProtKB-KW"/>
</dbReference>
<feature type="transmembrane region" description="Helical" evidence="16">
    <location>
        <begin position="532"/>
        <end position="558"/>
    </location>
</feature>
<evidence type="ECO:0000256" key="13">
    <source>
        <dbReference type="NCBIfam" id="TIGR00437"/>
    </source>
</evidence>
<dbReference type="NCBIfam" id="TIGR00437">
    <property type="entry name" value="feoB"/>
    <property type="match status" value="1"/>
</dbReference>
<dbReference type="Pfam" id="PF07664">
    <property type="entry name" value="FeoB_C"/>
    <property type="match status" value="1"/>
</dbReference>
<dbReference type="InterPro" id="IPR041069">
    <property type="entry name" value="FeoB_Cyto"/>
</dbReference>
<dbReference type="SUPFAM" id="SSF50037">
    <property type="entry name" value="C-terminal domain of transcriptional repressors"/>
    <property type="match status" value="1"/>
</dbReference>
<evidence type="ECO:0000256" key="5">
    <source>
        <dbReference type="ARBA" id="ARBA00022692"/>
    </source>
</evidence>
<dbReference type="Pfam" id="PF07670">
    <property type="entry name" value="Gate"/>
    <property type="match status" value="2"/>
</dbReference>
<dbReference type="Pfam" id="PF17910">
    <property type="entry name" value="FeoB_Cyto"/>
    <property type="match status" value="1"/>
</dbReference>
<comment type="similarity">
    <text evidence="16">Belongs to the TRAFAC class TrmE-Era-EngA-EngB-Septin-like GTPase superfamily. FeoB GTPase (TC 9.A.8) family.</text>
</comment>
<dbReference type="SMART" id="SM00899">
    <property type="entry name" value="FeoA"/>
    <property type="match status" value="1"/>
</dbReference>
<dbReference type="CDD" id="cd01879">
    <property type="entry name" value="FeoB"/>
    <property type="match status" value="1"/>
</dbReference>
<evidence type="ECO:0000256" key="7">
    <source>
        <dbReference type="ARBA" id="ARBA00022989"/>
    </source>
</evidence>
<dbReference type="Proteomes" id="UP000244905">
    <property type="component" value="Unassembled WGS sequence"/>
</dbReference>